<comment type="caution">
    <text evidence="2">The sequence shown here is derived from an EMBL/GenBank/DDBJ whole genome shotgun (WGS) entry which is preliminary data.</text>
</comment>
<dbReference type="EMBL" id="JACMSC010000009">
    <property type="protein sequence ID" value="KAG6506941.1"/>
    <property type="molecule type" value="Genomic_DNA"/>
</dbReference>
<accession>A0A8J5GIS6</accession>
<dbReference type="Proteomes" id="UP000734854">
    <property type="component" value="Unassembled WGS sequence"/>
</dbReference>
<proteinExistence type="predicted"/>
<sequence length="315" mass="36287">MLVVHKTKITSYQWPEQLPRSSGARELLWFVFSTSKEIRGWKIKVVVVGRSTRPQSWTTKVCGVDDGGGNREGEERTLALAACLDEGLRRRSTHGGSDASRAMDRERAWKTIVLPSLPAQVLDTIEGTMTHIEICTIAHGRRRNNGVKVMAEYLNNDLDYVLEDHSETGYFDYFDDDEFDWDDQQGDGHGSRLENANDTTKQNSDTSASEYRNGKDMQGIPWERLNHSRDYYREMRLKMYKNYENLLGPHDELEQATKRCLTLEKKEHFDCRVSWPVPTHLLLKSRSVSKWIMQALSTTFTTIQGLSSQQLCIFR</sequence>
<feature type="region of interest" description="Disordered" evidence="1">
    <location>
        <begin position="184"/>
        <end position="215"/>
    </location>
</feature>
<dbReference type="AlphaFoldDB" id="A0A8J5GIS6"/>
<gene>
    <name evidence="2" type="ORF">ZIOFF_032274</name>
</gene>
<dbReference type="PANTHER" id="PTHR43991:SF12">
    <property type="entry name" value="WD REPEAT PROTEIN (AFU_ORTHOLOGUE AFUA_8G05640)"/>
    <property type="match status" value="1"/>
</dbReference>
<organism evidence="2 3">
    <name type="scientific">Zingiber officinale</name>
    <name type="common">Ginger</name>
    <name type="synonym">Amomum zingiber</name>
    <dbReference type="NCBI Taxonomy" id="94328"/>
    <lineage>
        <taxon>Eukaryota</taxon>
        <taxon>Viridiplantae</taxon>
        <taxon>Streptophyta</taxon>
        <taxon>Embryophyta</taxon>
        <taxon>Tracheophyta</taxon>
        <taxon>Spermatophyta</taxon>
        <taxon>Magnoliopsida</taxon>
        <taxon>Liliopsida</taxon>
        <taxon>Zingiberales</taxon>
        <taxon>Zingiberaceae</taxon>
        <taxon>Zingiber</taxon>
    </lineage>
</organism>
<evidence type="ECO:0000313" key="3">
    <source>
        <dbReference type="Proteomes" id="UP000734854"/>
    </source>
</evidence>
<reference evidence="2 3" key="1">
    <citation type="submission" date="2020-08" db="EMBL/GenBank/DDBJ databases">
        <title>Plant Genome Project.</title>
        <authorList>
            <person name="Zhang R.-G."/>
        </authorList>
    </citation>
    <scope>NUCLEOTIDE SEQUENCE [LARGE SCALE GENOMIC DNA]</scope>
    <source>
        <tissue evidence="2">Rhizome</tissue>
    </source>
</reference>
<evidence type="ECO:0000256" key="1">
    <source>
        <dbReference type="SAM" id="MobiDB-lite"/>
    </source>
</evidence>
<protein>
    <submittedName>
        <fullName evidence="2">Uncharacterized protein</fullName>
    </submittedName>
</protein>
<dbReference type="PANTHER" id="PTHR43991">
    <property type="entry name" value="WD REPEAT PROTEIN (AFU_ORTHOLOGUE AFUA_8G05640)-RELATED"/>
    <property type="match status" value="1"/>
</dbReference>
<keyword evidence="3" id="KW-1185">Reference proteome</keyword>
<evidence type="ECO:0000313" key="2">
    <source>
        <dbReference type="EMBL" id="KAG6506941.1"/>
    </source>
</evidence>
<name>A0A8J5GIS6_ZINOF</name>
<feature type="compositionally biased region" description="Polar residues" evidence="1">
    <location>
        <begin position="194"/>
        <end position="210"/>
    </location>
</feature>